<organism evidence="1 2">
    <name type="scientific">Rhizopus delemar</name>
    <dbReference type="NCBI Taxonomy" id="936053"/>
    <lineage>
        <taxon>Eukaryota</taxon>
        <taxon>Fungi</taxon>
        <taxon>Fungi incertae sedis</taxon>
        <taxon>Mucoromycota</taxon>
        <taxon>Mucoromycotina</taxon>
        <taxon>Mucoromycetes</taxon>
        <taxon>Mucorales</taxon>
        <taxon>Mucorineae</taxon>
        <taxon>Rhizopodaceae</taxon>
        <taxon>Rhizopus</taxon>
    </lineage>
</organism>
<gene>
    <name evidence="1" type="ORF">G6F50_001194</name>
</gene>
<accession>A0A9P6ZDS6</accession>
<sequence length="177" mass="19852">MSTVIKPSSFNRSSPIIFPSSSPTPKLYATLSKKIPEVEPWQDATLDFCQSPNLFGYEDSILKMRERYHLSSTDSPLSMVSDIQLEESDHLLNEEVPTSSVILSKSPIKSIELHQAASLPSSDEENVYKQASIECPTTIKTTKHFIDFPDAIELKNRRFGSFKKVIISKMKKATIGI</sequence>
<evidence type="ECO:0000313" key="2">
    <source>
        <dbReference type="Proteomes" id="UP000740926"/>
    </source>
</evidence>
<reference evidence="1 2" key="1">
    <citation type="journal article" date="2020" name="Microb. Genom.">
        <title>Genetic diversity of clinical and environmental Mucorales isolates obtained from an investigation of mucormycosis cases among solid organ transplant recipients.</title>
        <authorList>
            <person name="Nguyen M.H."/>
            <person name="Kaul D."/>
            <person name="Muto C."/>
            <person name="Cheng S.J."/>
            <person name="Richter R.A."/>
            <person name="Bruno V.M."/>
            <person name="Liu G."/>
            <person name="Beyhan S."/>
            <person name="Sundermann A.J."/>
            <person name="Mounaud S."/>
            <person name="Pasculle A.W."/>
            <person name="Nierman W.C."/>
            <person name="Driscoll E."/>
            <person name="Cumbie R."/>
            <person name="Clancy C.J."/>
            <person name="Dupont C.L."/>
        </authorList>
    </citation>
    <scope>NUCLEOTIDE SEQUENCE [LARGE SCALE GENOMIC DNA]</scope>
    <source>
        <strain evidence="1 2">GL24</strain>
    </source>
</reference>
<comment type="caution">
    <text evidence="1">The sequence shown here is derived from an EMBL/GenBank/DDBJ whole genome shotgun (WGS) entry which is preliminary data.</text>
</comment>
<dbReference type="EMBL" id="JAANIU010000094">
    <property type="protein sequence ID" value="KAG1575314.1"/>
    <property type="molecule type" value="Genomic_DNA"/>
</dbReference>
<evidence type="ECO:0000313" key="1">
    <source>
        <dbReference type="EMBL" id="KAG1575314.1"/>
    </source>
</evidence>
<keyword evidence="2" id="KW-1185">Reference proteome</keyword>
<dbReference type="AlphaFoldDB" id="A0A9P6ZDS6"/>
<name>A0A9P6ZDS6_9FUNG</name>
<dbReference type="Proteomes" id="UP000740926">
    <property type="component" value="Unassembled WGS sequence"/>
</dbReference>
<protein>
    <submittedName>
        <fullName evidence="1">Uncharacterized protein</fullName>
    </submittedName>
</protein>
<proteinExistence type="predicted"/>